<dbReference type="EMBL" id="SJPV01000005">
    <property type="protein sequence ID" value="TWU37224.1"/>
    <property type="molecule type" value="Genomic_DNA"/>
</dbReference>
<comment type="caution">
    <text evidence="2">The sequence shown here is derived from an EMBL/GenBank/DDBJ whole genome shotgun (WGS) entry which is preliminary data.</text>
</comment>
<keyword evidence="3" id="KW-1185">Reference proteome</keyword>
<protein>
    <submittedName>
        <fullName evidence="2">Uncharacterized protein</fullName>
    </submittedName>
</protein>
<reference evidence="2 3" key="1">
    <citation type="submission" date="2019-02" db="EMBL/GenBank/DDBJ databases">
        <title>Deep-cultivation of Planctomycetes and their phenomic and genomic characterization uncovers novel biology.</title>
        <authorList>
            <person name="Wiegand S."/>
            <person name="Jogler M."/>
            <person name="Boedeker C."/>
            <person name="Pinto D."/>
            <person name="Vollmers J."/>
            <person name="Rivas-Marin E."/>
            <person name="Kohn T."/>
            <person name="Peeters S.H."/>
            <person name="Heuer A."/>
            <person name="Rast P."/>
            <person name="Oberbeckmann S."/>
            <person name="Bunk B."/>
            <person name="Jeske O."/>
            <person name="Meyerdierks A."/>
            <person name="Storesund J.E."/>
            <person name="Kallscheuer N."/>
            <person name="Luecker S."/>
            <person name="Lage O.M."/>
            <person name="Pohl T."/>
            <person name="Merkel B.J."/>
            <person name="Hornburger P."/>
            <person name="Mueller R.-W."/>
            <person name="Bruemmer F."/>
            <person name="Labrenz M."/>
            <person name="Spormann A.M."/>
            <person name="Op Den Camp H."/>
            <person name="Overmann J."/>
            <person name="Amann R."/>
            <person name="Jetten M.S.M."/>
            <person name="Mascher T."/>
            <person name="Medema M.H."/>
            <person name="Devos D.P."/>
            <person name="Kaster A.-K."/>
            <person name="Ovreas L."/>
            <person name="Rohde M."/>
            <person name="Galperin M.Y."/>
            <person name="Jogler C."/>
        </authorList>
    </citation>
    <scope>NUCLEOTIDE SEQUENCE [LARGE SCALE GENOMIC DNA]</scope>
    <source>
        <strain evidence="2 3">Poly41</strain>
    </source>
</reference>
<feature type="region of interest" description="Disordered" evidence="1">
    <location>
        <begin position="82"/>
        <end position="107"/>
    </location>
</feature>
<evidence type="ECO:0000313" key="3">
    <source>
        <dbReference type="Proteomes" id="UP000319143"/>
    </source>
</evidence>
<accession>A0A5C6DM60</accession>
<name>A0A5C6DM60_9BACT</name>
<dbReference type="RefSeq" id="WP_197231403.1">
    <property type="nucleotide sequence ID" value="NZ_SJPV01000005.1"/>
</dbReference>
<evidence type="ECO:0000256" key="1">
    <source>
        <dbReference type="SAM" id="MobiDB-lite"/>
    </source>
</evidence>
<gene>
    <name evidence="2" type="ORF">Poly41_33520</name>
</gene>
<sequence precursor="true">MACVKLIAGTEGIKSHSNILYQNGCEAWWKSAKRDSLTFPRLVVCKDSLDLSQNRRAGGTGWGVPLVRILLVIPVLAGRYSQTTRSQEEVPDEDPCTYRRSPLRFTA</sequence>
<proteinExistence type="predicted"/>
<evidence type="ECO:0000313" key="2">
    <source>
        <dbReference type="EMBL" id="TWU37224.1"/>
    </source>
</evidence>
<dbReference type="AlphaFoldDB" id="A0A5C6DM60"/>
<organism evidence="2 3">
    <name type="scientific">Novipirellula artificiosorum</name>
    <dbReference type="NCBI Taxonomy" id="2528016"/>
    <lineage>
        <taxon>Bacteria</taxon>
        <taxon>Pseudomonadati</taxon>
        <taxon>Planctomycetota</taxon>
        <taxon>Planctomycetia</taxon>
        <taxon>Pirellulales</taxon>
        <taxon>Pirellulaceae</taxon>
        <taxon>Novipirellula</taxon>
    </lineage>
</organism>
<dbReference type="Proteomes" id="UP000319143">
    <property type="component" value="Unassembled WGS sequence"/>
</dbReference>